<protein>
    <submittedName>
        <fullName evidence="3">Uncharacterized protein</fullName>
    </submittedName>
</protein>
<feature type="chain" id="PRO_5011965801" evidence="2">
    <location>
        <begin position="23"/>
        <end position="316"/>
    </location>
</feature>
<evidence type="ECO:0000313" key="4">
    <source>
        <dbReference type="Proteomes" id="UP000193648"/>
    </source>
</evidence>
<feature type="region of interest" description="Disordered" evidence="1">
    <location>
        <begin position="254"/>
        <end position="297"/>
    </location>
</feature>
<keyword evidence="4" id="KW-1185">Reference proteome</keyword>
<name>A0A1Y2GJE8_9FUNG</name>
<dbReference type="GeneID" id="33566386"/>
<keyword evidence="2" id="KW-0732">Signal</keyword>
<proteinExistence type="predicted"/>
<comment type="caution">
    <text evidence="3">The sequence shown here is derived from an EMBL/GenBank/DDBJ whole genome shotgun (WGS) entry which is preliminary data.</text>
</comment>
<sequence>MRFTSAIVSVAALLALSSSVKAQDAACSAVLNDYAPTGSGAYSKCYTEQVYNAALVAQGGNPDYSDIIHQVCTKPACPRSTLLTATTKYLAACGSSIDAEASSSGGNILQLGKNALEVFFAAPIHEGYCAEDPNAPVPSPTVPPTPPPITYCLEAPVNNPASRFVSNLAIYLTSGSIRSSQAPFFLANNLDPKDVCSPCSRIAMTSTIDHLAKNKMPAIASFYTPEFVQYWTKLVPAYNTLCKTTYAQAWPEGTLNTTVPNVPTGTPSAPTTALPSAPVSASPTASPSNKPDSAAGSMKPAAGAAVAVVMAIAALL</sequence>
<dbReference type="OrthoDB" id="2437006at2759"/>
<dbReference type="Proteomes" id="UP000193648">
    <property type="component" value="Unassembled WGS sequence"/>
</dbReference>
<evidence type="ECO:0000256" key="1">
    <source>
        <dbReference type="SAM" id="MobiDB-lite"/>
    </source>
</evidence>
<evidence type="ECO:0000313" key="3">
    <source>
        <dbReference type="EMBL" id="ORZ12881.1"/>
    </source>
</evidence>
<dbReference type="EMBL" id="MCFF01000024">
    <property type="protein sequence ID" value="ORZ12881.1"/>
    <property type="molecule type" value="Genomic_DNA"/>
</dbReference>
<dbReference type="AlphaFoldDB" id="A0A1Y2GJE8"/>
<accession>A0A1Y2GJE8</accession>
<dbReference type="InParanoid" id="A0A1Y2GJE8"/>
<gene>
    <name evidence="3" type="ORF">BCR41DRAFT_355831</name>
</gene>
<dbReference type="RefSeq" id="XP_021880230.1">
    <property type="nucleotide sequence ID" value="XM_022024542.1"/>
</dbReference>
<reference evidence="3 4" key="1">
    <citation type="submission" date="2016-07" db="EMBL/GenBank/DDBJ databases">
        <title>Pervasive Adenine N6-methylation of Active Genes in Fungi.</title>
        <authorList>
            <consortium name="DOE Joint Genome Institute"/>
            <person name="Mondo S.J."/>
            <person name="Dannebaum R.O."/>
            <person name="Kuo R.C."/>
            <person name="Labutti K."/>
            <person name="Haridas S."/>
            <person name="Kuo A."/>
            <person name="Salamov A."/>
            <person name="Ahrendt S.R."/>
            <person name="Lipzen A."/>
            <person name="Sullivan W."/>
            <person name="Andreopoulos W.B."/>
            <person name="Clum A."/>
            <person name="Lindquist E."/>
            <person name="Daum C."/>
            <person name="Ramamoorthy G.K."/>
            <person name="Gryganskyi A."/>
            <person name="Culley D."/>
            <person name="Magnuson J.K."/>
            <person name="James T.Y."/>
            <person name="O'Malley M.A."/>
            <person name="Stajich J.E."/>
            <person name="Spatafora J.W."/>
            <person name="Visel A."/>
            <person name="Grigoriev I.V."/>
        </authorList>
    </citation>
    <scope>NUCLEOTIDE SEQUENCE [LARGE SCALE GENOMIC DNA]</scope>
    <source>
        <strain evidence="3 4">NRRL 3116</strain>
    </source>
</reference>
<organism evidence="3 4">
    <name type="scientific">Lobosporangium transversale</name>
    <dbReference type="NCBI Taxonomy" id="64571"/>
    <lineage>
        <taxon>Eukaryota</taxon>
        <taxon>Fungi</taxon>
        <taxon>Fungi incertae sedis</taxon>
        <taxon>Mucoromycota</taxon>
        <taxon>Mortierellomycotina</taxon>
        <taxon>Mortierellomycetes</taxon>
        <taxon>Mortierellales</taxon>
        <taxon>Mortierellaceae</taxon>
        <taxon>Lobosporangium</taxon>
    </lineage>
</organism>
<feature type="signal peptide" evidence="2">
    <location>
        <begin position="1"/>
        <end position="22"/>
    </location>
</feature>
<evidence type="ECO:0000256" key="2">
    <source>
        <dbReference type="SAM" id="SignalP"/>
    </source>
</evidence>